<proteinExistence type="predicted"/>
<sequence>MSLIEVIDCLQLEEKVSTFNKYLDESPTGEISSLEKAYFQILYDLHFSPTIESLDIYKELQMINITNVSIDYDLDTYEKYFKVSFRSGKTLEIGKNLFP</sequence>
<name>A0A6C0CQQ2_9ZZZZ</name>
<accession>A0A6C0CQQ2</accession>
<reference evidence="1" key="1">
    <citation type="journal article" date="2020" name="Nature">
        <title>Giant virus diversity and host interactions through global metagenomics.</title>
        <authorList>
            <person name="Schulz F."/>
            <person name="Roux S."/>
            <person name="Paez-Espino D."/>
            <person name="Jungbluth S."/>
            <person name="Walsh D.A."/>
            <person name="Denef V.J."/>
            <person name="McMahon K.D."/>
            <person name="Konstantinidis K.T."/>
            <person name="Eloe-Fadrosh E.A."/>
            <person name="Kyrpides N.C."/>
            <person name="Woyke T."/>
        </authorList>
    </citation>
    <scope>NUCLEOTIDE SEQUENCE</scope>
    <source>
        <strain evidence="1">GVMAG-M-3300021425-30</strain>
    </source>
</reference>
<dbReference type="EMBL" id="MN739469">
    <property type="protein sequence ID" value="QHT06472.1"/>
    <property type="molecule type" value="Genomic_DNA"/>
</dbReference>
<dbReference type="AlphaFoldDB" id="A0A6C0CQQ2"/>
<organism evidence="1">
    <name type="scientific">viral metagenome</name>
    <dbReference type="NCBI Taxonomy" id="1070528"/>
    <lineage>
        <taxon>unclassified sequences</taxon>
        <taxon>metagenomes</taxon>
        <taxon>organismal metagenomes</taxon>
    </lineage>
</organism>
<protein>
    <submittedName>
        <fullName evidence="1">Uncharacterized protein</fullName>
    </submittedName>
</protein>
<evidence type="ECO:0000313" key="1">
    <source>
        <dbReference type="EMBL" id="QHT06472.1"/>
    </source>
</evidence>